<comment type="caution">
    <text evidence="3">The sequence shown here is derived from an EMBL/GenBank/DDBJ whole genome shotgun (WGS) entry which is preliminary data.</text>
</comment>
<name>A0AAE0CE34_9CHLO</name>
<dbReference type="AlphaFoldDB" id="A0AAE0CE34"/>
<feature type="compositionally biased region" description="Basic and acidic residues" evidence="2">
    <location>
        <begin position="982"/>
        <end position="991"/>
    </location>
</feature>
<keyword evidence="1" id="KW-0175">Coiled coil</keyword>
<dbReference type="EMBL" id="LGRX02025336">
    <property type="protein sequence ID" value="KAK3252589.1"/>
    <property type="molecule type" value="Genomic_DNA"/>
</dbReference>
<feature type="region of interest" description="Disordered" evidence="2">
    <location>
        <begin position="941"/>
        <end position="1000"/>
    </location>
</feature>
<evidence type="ECO:0000256" key="2">
    <source>
        <dbReference type="SAM" id="MobiDB-lite"/>
    </source>
</evidence>
<protein>
    <submittedName>
        <fullName evidence="3">Uncharacterized protein</fullName>
    </submittedName>
</protein>
<sequence length="1000" mass="114068">MLLGVDEKVTLPLIECKVPEGHRRRRNADPRVCLASEIFDRGSMEHGYAAERAEWVDYEASVEQDEQYFDCQEEVDWDCQQEIMFHAGVGERNPWLNEGKRATKNTAVPQASTSELVEDDDASTVEVMVGPTDDKNFRKKVRSDLSGTRKQYARRLLPAGHVGGLFADDYTQKLLKEDTKWPDSLPHTRCVPLTEAQLEVSNEEFLIAASSPWKGSMTHTKGDIDCRDDDEEGGSWRDQRLYTSADGYQRLCDVMETINEDETRVMFARCQQEKVVSNHMLRWPDFSSVDQKWDPFSKRTMEFYHAVVPNMGSEFVAEPDDEALRYSADWRLSELQRTLSEGMVYPSGPIVGTLMWDQKAHQFCVRTKPADDRLKIVRATLNHSPADSSFAAKLEAELQLPHFYEGEGCWLYQHLRVLRKVDLDLLRQIIHEQYKEVEEGHEKSNKLIIRNNKARGCPKFYPVTDGEGVPGVVFDNYHAAQEYHGIWAGSAILKSCNSQSAAQTALAGYPGRRASAPPRSMKRKTLAQVDAKDVKVVESQAPTNSEADDTDTMMTVWSKPFDPREPEQLVYGPLDHQANSNGHDQEDAGNQWLTIKKELGWLRVQPGQTVFVVRYRKTTDGNLKFLTAEGNTQRGVGKMFLDGKEKRRYTRSVAHSLSGYLCLGGRSDPPRRHGLMGLLLTLEQNFEDIQDGEKVAQDISEHIYSDGGMKVGYAIHILKMRSMKGVKAVYYIFQDEEYCRQHNCTVDLSFREHYLLDNDRKFNALRWVGQLEVATIHREPLSLFTQLMHEEPEVQSNIPALLEELEERAEIAEEKVEMLEEMRDGYMETLQKRLDVADLKAKDLEEMMAIKVGARDETLRTTIEEKCALEKRNALMENDLSRDRKNALEKHYLRLSLEEQLKAALEKTDKLSEENTKLRGQQQQVEESSICFTYPELEDNADDCPRSFPAQDVRKQQAGLQAPAASRKKAQPRSEVVNTGGRNKDFRKSQRDAAPGGSDQ</sequence>
<gene>
    <name evidence="3" type="ORF">CYMTET_38122</name>
</gene>
<accession>A0AAE0CE34</accession>
<feature type="coiled-coil region" evidence="1">
    <location>
        <begin position="894"/>
        <end position="921"/>
    </location>
</feature>
<evidence type="ECO:0000256" key="1">
    <source>
        <dbReference type="SAM" id="Coils"/>
    </source>
</evidence>
<dbReference type="Proteomes" id="UP001190700">
    <property type="component" value="Unassembled WGS sequence"/>
</dbReference>
<organism evidence="3 4">
    <name type="scientific">Cymbomonas tetramitiformis</name>
    <dbReference type="NCBI Taxonomy" id="36881"/>
    <lineage>
        <taxon>Eukaryota</taxon>
        <taxon>Viridiplantae</taxon>
        <taxon>Chlorophyta</taxon>
        <taxon>Pyramimonadophyceae</taxon>
        <taxon>Pyramimonadales</taxon>
        <taxon>Pyramimonadaceae</taxon>
        <taxon>Cymbomonas</taxon>
    </lineage>
</organism>
<proteinExistence type="predicted"/>
<keyword evidence="4" id="KW-1185">Reference proteome</keyword>
<feature type="coiled-coil region" evidence="1">
    <location>
        <begin position="802"/>
        <end position="847"/>
    </location>
</feature>
<evidence type="ECO:0000313" key="3">
    <source>
        <dbReference type="EMBL" id="KAK3252589.1"/>
    </source>
</evidence>
<reference evidence="3 4" key="1">
    <citation type="journal article" date="2015" name="Genome Biol. Evol.">
        <title>Comparative Genomics of a Bacterivorous Green Alga Reveals Evolutionary Causalities and Consequences of Phago-Mixotrophic Mode of Nutrition.</title>
        <authorList>
            <person name="Burns J.A."/>
            <person name="Paasch A."/>
            <person name="Narechania A."/>
            <person name="Kim E."/>
        </authorList>
    </citation>
    <scope>NUCLEOTIDE SEQUENCE [LARGE SCALE GENOMIC DNA]</scope>
    <source>
        <strain evidence="3 4">PLY_AMNH</strain>
    </source>
</reference>
<evidence type="ECO:0000313" key="4">
    <source>
        <dbReference type="Proteomes" id="UP001190700"/>
    </source>
</evidence>